<dbReference type="InterPro" id="IPR002716">
    <property type="entry name" value="PIN_dom"/>
</dbReference>
<dbReference type="SMART" id="SM00670">
    <property type="entry name" value="PINc"/>
    <property type="match status" value="1"/>
</dbReference>
<gene>
    <name evidence="2" type="ORF">A3B45_02065</name>
</gene>
<name>A0A1F5KM12_9BACT</name>
<dbReference type="AlphaFoldDB" id="A0A1F5KM12"/>
<comment type="caution">
    <text evidence="2">The sequence shown here is derived from an EMBL/GenBank/DDBJ whole genome shotgun (WGS) entry which is preliminary data.</text>
</comment>
<dbReference type="STRING" id="1797785.A3B45_02065"/>
<evidence type="ECO:0000313" key="2">
    <source>
        <dbReference type="EMBL" id="OGE41987.1"/>
    </source>
</evidence>
<dbReference type="SUPFAM" id="SSF88723">
    <property type="entry name" value="PIN domain-like"/>
    <property type="match status" value="1"/>
</dbReference>
<feature type="domain" description="PIN" evidence="1">
    <location>
        <begin position="13"/>
        <end position="124"/>
    </location>
</feature>
<protein>
    <submittedName>
        <fullName evidence="2">Putative toxin-antitoxin system toxin component, PIN family</fullName>
    </submittedName>
</protein>
<dbReference type="InterPro" id="IPR002850">
    <property type="entry name" value="PIN_toxin-like"/>
</dbReference>
<dbReference type="CDD" id="cd09854">
    <property type="entry name" value="PIN_VapC-like"/>
    <property type="match status" value="1"/>
</dbReference>
<accession>A0A1F5KM12</accession>
<evidence type="ECO:0000259" key="1">
    <source>
        <dbReference type="SMART" id="SM00670"/>
    </source>
</evidence>
<dbReference type="EMBL" id="MFDM01000031">
    <property type="protein sequence ID" value="OGE41987.1"/>
    <property type="molecule type" value="Genomic_DNA"/>
</dbReference>
<dbReference type="Gene3D" id="3.40.50.1010">
    <property type="entry name" value="5'-nuclease"/>
    <property type="match status" value="1"/>
</dbReference>
<reference evidence="2 3" key="1">
    <citation type="journal article" date="2016" name="Nat. Commun.">
        <title>Thousands of microbial genomes shed light on interconnected biogeochemical processes in an aquifer system.</title>
        <authorList>
            <person name="Anantharaman K."/>
            <person name="Brown C.T."/>
            <person name="Hug L.A."/>
            <person name="Sharon I."/>
            <person name="Castelle C.J."/>
            <person name="Probst A.J."/>
            <person name="Thomas B.C."/>
            <person name="Singh A."/>
            <person name="Wilkins M.J."/>
            <person name="Karaoz U."/>
            <person name="Brodie E.L."/>
            <person name="Williams K.H."/>
            <person name="Hubbard S.S."/>
            <person name="Banfield J.F."/>
        </authorList>
    </citation>
    <scope>NUCLEOTIDE SEQUENCE [LARGE SCALE GENOMIC DNA]</scope>
</reference>
<dbReference type="Pfam" id="PF13470">
    <property type="entry name" value="PIN_3"/>
    <property type="match status" value="1"/>
</dbReference>
<dbReference type="InterPro" id="IPR029060">
    <property type="entry name" value="PIN-like_dom_sf"/>
</dbReference>
<evidence type="ECO:0000313" key="3">
    <source>
        <dbReference type="Proteomes" id="UP000178565"/>
    </source>
</evidence>
<dbReference type="NCBIfam" id="TIGR00305">
    <property type="entry name" value="putative toxin-antitoxin system toxin component, PIN family"/>
    <property type="match status" value="1"/>
</dbReference>
<proteinExistence type="predicted"/>
<dbReference type="Proteomes" id="UP000178565">
    <property type="component" value="Unassembled WGS sequence"/>
</dbReference>
<sequence>MKSISSDQGKSRKRVVVDTSVLISATLTDGPYRRLIRELINSDFEICIPQEVIIEYQRIVSEPKFKKYEPLFTEIFTELKKSSIILPPAKNKKYLIEGSKEDEGIINCCAENGVHYLISYDIKTVGKYNGLEVIVANEFYARFISN</sequence>
<organism evidence="2 3">
    <name type="scientific">Candidatus Daviesbacteria bacterium RIFCSPLOWO2_01_FULL_39_12</name>
    <dbReference type="NCBI Taxonomy" id="1797785"/>
    <lineage>
        <taxon>Bacteria</taxon>
        <taxon>Candidatus Daviesiibacteriota</taxon>
    </lineage>
</organism>